<name>A0A6C0JS86_9ZZZZ</name>
<evidence type="ECO:0000256" key="1">
    <source>
        <dbReference type="SAM" id="Phobius"/>
    </source>
</evidence>
<protein>
    <submittedName>
        <fullName evidence="2">Uncharacterized protein</fullName>
    </submittedName>
</protein>
<organism evidence="2">
    <name type="scientific">viral metagenome</name>
    <dbReference type="NCBI Taxonomy" id="1070528"/>
    <lineage>
        <taxon>unclassified sequences</taxon>
        <taxon>metagenomes</taxon>
        <taxon>organismal metagenomes</taxon>
    </lineage>
</organism>
<keyword evidence="1" id="KW-0812">Transmembrane</keyword>
<keyword evidence="1" id="KW-0472">Membrane</keyword>
<reference evidence="2" key="1">
    <citation type="journal article" date="2020" name="Nature">
        <title>Giant virus diversity and host interactions through global metagenomics.</title>
        <authorList>
            <person name="Schulz F."/>
            <person name="Roux S."/>
            <person name="Paez-Espino D."/>
            <person name="Jungbluth S."/>
            <person name="Walsh D.A."/>
            <person name="Denef V.J."/>
            <person name="McMahon K.D."/>
            <person name="Konstantinidis K.T."/>
            <person name="Eloe-Fadrosh E.A."/>
            <person name="Kyrpides N.C."/>
            <person name="Woyke T."/>
        </authorList>
    </citation>
    <scope>NUCLEOTIDE SEQUENCE</scope>
    <source>
        <strain evidence="2">GVMAG-S-1035315-10</strain>
    </source>
</reference>
<feature type="transmembrane region" description="Helical" evidence="1">
    <location>
        <begin position="58"/>
        <end position="75"/>
    </location>
</feature>
<dbReference type="EMBL" id="MN740657">
    <property type="protein sequence ID" value="QHU06524.1"/>
    <property type="molecule type" value="Genomic_DNA"/>
</dbReference>
<keyword evidence="1" id="KW-1133">Transmembrane helix</keyword>
<feature type="transmembrane region" description="Helical" evidence="1">
    <location>
        <begin position="6"/>
        <end position="24"/>
    </location>
</feature>
<proteinExistence type="predicted"/>
<sequence>MSPDESYASLLLVFLLVVITQKQFSSMFLELLLKITRPGATVVLLGLLVFLYSKGLHYTFLVMGVIVVFLLRDMWSHWVRSDARRLYLESSRDEARFDHSSSIDLQMADGSVKHAPPSIYYAGWQPHLLVFPPSAATQQEMNG</sequence>
<evidence type="ECO:0000313" key="2">
    <source>
        <dbReference type="EMBL" id="QHU06524.1"/>
    </source>
</evidence>
<accession>A0A6C0JS86</accession>
<dbReference type="AlphaFoldDB" id="A0A6C0JS86"/>